<comment type="caution">
    <text evidence="1">The sequence shown here is derived from an EMBL/GenBank/DDBJ whole genome shotgun (WGS) entry which is preliminary data.</text>
</comment>
<dbReference type="EMBL" id="JACZDF010000002">
    <property type="protein sequence ID" value="MBD9698976.1"/>
    <property type="molecule type" value="Genomic_DNA"/>
</dbReference>
<organism evidence="1 2">
    <name type="scientific">Flavimobilis rhizosphaerae</name>
    <dbReference type="NCBI Taxonomy" id="2775421"/>
    <lineage>
        <taxon>Bacteria</taxon>
        <taxon>Bacillati</taxon>
        <taxon>Actinomycetota</taxon>
        <taxon>Actinomycetes</taxon>
        <taxon>Micrococcales</taxon>
        <taxon>Jonesiaceae</taxon>
        <taxon>Flavimobilis</taxon>
    </lineage>
</organism>
<dbReference type="Proteomes" id="UP000642107">
    <property type="component" value="Unassembled WGS sequence"/>
</dbReference>
<protein>
    <recommendedName>
        <fullName evidence="3">PRC-barrel domain-containing protein</fullName>
    </recommendedName>
</protein>
<accession>A0ABR9DPE4</accession>
<keyword evidence="2" id="KW-1185">Reference proteome</keyword>
<proteinExistence type="predicted"/>
<gene>
    <name evidence="1" type="ORF">IGS67_05630</name>
</gene>
<evidence type="ECO:0000313" key="1">
    <source>
        <dbReference type="EMBL" id="MBD9698976.1"/>
    </source>
</evidence>
<sequence>MRWTHLIADLSAQLDADDRAVRDADVAELTRAFAGGSTLVDRLRSAAGHEVTLHVCAGDPVTGRVEDVAREWVLLSVAGHQVVVPLHAVDHVRGLGPGSAGPVDGVASRLSLGHVLRGLARDRTVVHVRTRHTSLAGRVERVGADHLDLVAAPAWGERGGPDGALRTVVPVGAVVLVADQVR</sequence>
<reference evidence="1 2" key="1">
    <citation type="submission" date="2020-09" db="EMBL/GenBank/DDBJ databases">
        <title>Flavimobilis rhizosphaerae sp. nov., isolated from rhizosphere soil of Spartina alterniflora.</title>
        <authorList>
            <person name="Hanqin C."/>
        </authorList>
    </citation>
    <scope>NUCLEOTIDE SEQUENCE [LARGE SCALE GENOMIC DNA]</scope>
    <source>
        <strain evidence="1 2">GY 10621</strain>
    </source>
</reference>
<dbReference type="RefSeq" id="WP_192278673.1">
    <property type="nucleotide sequence ID" value="NZ_JACZDF010000002.1"/>
</dbReference>
<name>A0ABR9DPE4_9MICO</name>
<evidence type="ECO:0008006" key="3">
    <source>
        <dbReference type="Google" id="ProtNLM"/>
    </source>
</evidence>
<evidence type="ECO:0000313" key="2">
    <source>
        <dbReference type="Proteomes" id="UP000642107"/>
    </source>
</evidence>